<evidence type="ECO:0000313" key="2">
    <source>
        <dbReference type="Proteomes" id="UP000262969"/>
    </source>
</evidence>
<sequence length="66" mass="7293">MRVNHVSAGLVIAQLLYLEAEDSKKDIRLYINSPGGSTSTIWRDTSLSCALAIKKPLMHSSFLKCL</sequence>
<dbReference type="EMBL" id="DPVV01000576">
    <property type="protein sequence ID" value="HCL04205.1"/>
    <property type="molecule type" value="Genomic_DNA"/>
</dbReference>
<gene>
    <name evidence="1" type="ORF">DHW61_17665</name>
</gene>
<protein>
    <recommendedName>
        <fullName evidence="3">ATP-dependent Clp protease proteolytic subunit</fullName>
    </recommendedName>
</protein>
<dbReference type="InterPro" id="IPR029045">
    <property type="entry name" value="ClpP/crotonase-like_dom_sf"/>
</dbReference>
<dbReference type="Proteomes" id="UP000262969">
    <property type="component" value="Unassembled WGS sequence"/>
</dbReference>
<reference evidence="1 2" key="1">
    <citation type="journal article" date="2018" name="Nat. Biotechnol.">
        <title>A standardized bacterial taxonomy based on genome phylogeny substantially revises the tree of life.</title>
        <authorList>
            <person name="Parks D.H."/>
            <person name="Chuvochina M."/>
            <person name="Waite D.W."/>
            <person name="Rinke C."/>
            <person name="Skarshewski A."/>
            <person name="Chaumeil P.A."/>
            <person name="Hugenholtz P."/>
        </authorList>
    </citation>
    <scope>NUCLEOTIDE SEQUENCE [LARGE SCALE GENOMIC DNA]</scope>
    <source>
        <strain evidence="1">UBA11728</strain>
    </source>
</reference>
<dbReference type="AlphaFoldDB" id="A0A3D2XCH4"/>
<dbReference type="Pfam" id="PF00574">
    <property type="entry name" value="CLP_protease"/>
    <property type="match status" value="1"/>
</dbReference>
<dbReference type="SUPFAM" id="SSF52096">
    <property type="entry name" value="ClpP/crotonase"/>
    <property type="match status" value="1"/>
</dbReference>
<proteinExistence type="predicted"/>
<accession>A0A3D2XCH4</accession>
<dbReference type="Gene3D" id="3.90.226.10">
    <property type="entry name" value="2-enoyl-CoA Hydratase, Chain A, domain 1"/>
    <property type="match status" value="1"/>
</dbReference>
<organism evidence="1 2">
    <name type="scientific">Lachnoclostridium phytofermentans</name>
    <dbReference type="NCBI Taxonomy" id="66219"/>
    <lineage>
        <taxon>Bacteria</taxon>
        <taxon>Bacillati</taxon>
        <taxon>Bacillota</taxon>
        <taxon>Clostridia</taxon>
        <taxon>Lachnospirales</taxon>
        <taxon>Lachnospiraceae</taxon>
    </lineage>
</organism>
<name>A0A3D2XCH4_9FIRM</name>
<evidence type="ECO:0008006" key="3">
    <source>
        <dbReference type="Google" id="ProtNLM"/>
    </source>
</evidence>
<dbReference type="InterPro" id="IPR023562">
    <property type="entry name" value="ClpP/TepA"/>
</dbReference>
<evidence type="ECO:0000313" key="1">
    <source>
        <dbReference type="EMBL" id="HCL04205.1"/>
    </source>
</evidence>
<comment type="caution">
    <text evidence="1">The sequence shown here is derived from an EMBL/GenBank/DDBJ whole genome shotgun (WGS) entry which is preliminary data.</text>
</comment>